<keyword evidence="13" id="KW-1185">Reference proteome</keyword>
<accession>B7G6M9</accession>
<feature type="non-terminal residue" evidence="12">
    <location>
        <position position="212"/>
    </location>
</feature>
<evidence type="ECO:0000256" key="9">
    <source>
        <dbReference type="ARBA" id="ARBA00023239"/>
    </source>
</evidence>
<dbReference type="PaxDb" id="2850-Phatr6437"/>
<dbReference type="PROSITE" id="PS00821">
    <property type="entry name" value="CYTO_HEME_LYASE_1"/>
    <property type="match status" value="1"/>
</dbReference>
<organism evidence="12 13">
    <name type="scientific">Phaeodactylum tricornutum (strain CCAP 1055/1)</name>
    <dbReference type="NCBI Taxonomy" id="556484"/>
    <lineage>
        <taxon>Eukaryota</taxon>
        <taxon>Sar</taxon>
        <taxon>Stramenopiles</taxon>
        <taxon>Ochrophyta</taxon>
        <taxon>Bacillariophyta</taxon>
        <taxon>Bacillariophyceae</taxon>
        <taxon>Bacillariophycidae</taxon>
        <taxon>Naviculales</taxon>
        <taxon>Phaeodactylaceae</taxon>
        <taxon>Phaeodactylum</taxon>
    </lineage>
</organism>
<evidence type="ECO:0000256" key="6">
    <source>
        <dbReference type="ARBA" id="ARBA00023004"/>
    </source>
</evidence>
<evidence type="ECO:0000256" key="7">
    <source>
        <dbReference type="ARBA" id="ARBA00023128"/>
    </source>
</evidence>
<reference evidence="12 13" key="1">
    <citation type="journal article" date="2008" name="Nature">
        <title>The Phaeodactylum genome reveals the evolutionary history of diatom genomes.</title>
        <authorList>
            <person name="Bowler C."/>
            <person name="Allen A.E."/>
            <person name="Badger J.H."/>
            <person name="Grimwood J."/>
            <person name="Jabbari K."/>
            <person name="Kuo A."/>
            <person name="Maheswari U."/>
            <person name="Martens C."/>
            <person name="Maumus F."/>
            <person name="Otillar R.P."/>
            <person name="Rayko E."/>
            <person name="Salamov A."/>
            <person name="Vandepoele K."/>
            <person name="Beszteri B."/>
            <person name="Gruber A."/>
            <person name="Heijde M."/>
            <person name="Katinka M."/>
            <person name="Mock T."/>
            <person name="Valentin K."/>
            <person name="Verret F."/>
            <person name="Berges J.A."/>
            <person name="Brownlee C."/>
            <person name="Cadoret J.P."/>
            <person name="Chiovitti A."/>
            <person name="Choi C.J."/>
            <person name="Coesel S."/>
            <person name="De Martino A."/>
            <person name="Detter J.C."/>
            <person name="Durkin C."/>
            <person name="Falciatore A."/>
            <person name="Fournet J."/>
            <person name="Haruta M."/>
            <person name="Huysman M.J."/>
            <person name="Jenkins B.D."/>
            <person name="Jiroutova K."/>
            <person name="Jorgensen R.E."/>
            <person name="Joubert Y."/>
            <person name="Kaplan A."/>
            <person name="Kroger N."/>
            <person name="Kroth P.G."/>
            <person name="La Roche J."/>
            <person name="Lindquist E."/>
            <person name="Lommer M."/>
            <person name="Martin-Jezequel V."/>
            <person name="Lopez P.J."/>
            <person name="Lucas S."/>
            <person name="Mangogna M."/>
            <person name="McGinnis K."/>
            <person name="Medlin L.K."/>
            <person name="Montsant A."/>
            <person name="Oudot-Le Secq M.P."/>
            <person name="Napoli C."/>
            <person name="Obornik M."/>
            <person name="Parker M.S."/>
            <person name="Petit J.L."/>
            <person name="Porcel B.M."/>
            <person name="Poulsen N."/>
            <person name="Robison M."/>
            <person name="Rychlewski L."/>
            <person name="Rynearson T.A."/>
            <person name="Schmutz J."/>
            <person name="Shapiro H."/>
            <person name="Siaut M."/>
            <person name="Stanley M."/>
            <person name="Sussman M.R."/>
            <person name="Taylor A.R."/>
            <person name="Vardi A."/>
            <person name="von Dassow P."/>
            <person name="Vyverman W."/>
            <person name="Willis A."/>
            <person name="Wyrwicz L.S."/>
            <person name="Rokhsar D.S."/>
            <person name="Weissenbach J."/>
            <person name="Armbrust E.V."/>
            <person name="Green B.R."/>
            <person name="Van de Peer Y."/>
            <person name="Grigoriev I.V."/>
        </authorList>
    </citation>
    <scope>NUCLEOTIDE SEQUENCE [LARGE SCALE GENOMIC DNA]</scope>
    <source>
        <strain evidence="12 13">CCAP 1055/1</strain>
    </source>
</reference>
<evidence type="ECO:0000256" key="8">
    <source>
        <dbReference type="ARBA" id="ARBA00023136"/>
    </source>
</evidence>
<dbReference type="Proteomes" id="UP000000759">
    <property type="component" value="Chromosome 17"/>
</dbReference>
<dbReference type="OrthoDB" id="4243at2759"/>
<gene>
    <name evidence="12" type="ORF">PHATRDRAFT_6437</name>
</gene>
<keyword evidence="8 10" id="KW-0472">Membrane</keyword>
<keyword evidence="3 10" id="KW-0349">Heme</keyword>
<dbReference type="RefSeq" id="XP_002182758.1">
    <property type="nucleotide sequence ID" value="XM_002182722.1"/>
</dbReference>
<dbReference type="eggNOG" id="KOG3996">
    <property type="taxonomic scope" value="Eukaryota"/>
</dbReference>
<keyword evidence="5 10" id="KW-0999">Mitochondrion inner membrane</keyword>
<dbReference type="EC" id="4.4.1.17" evidence="10"/>
<name>B7G6M9_PHATC</name>
<comment type="function">
    <text evidence="10">Lyase that catalyzes the covalent linking of the heme group to the cytochrome C apoprotein to produce the mature functional cytochrome.</text>
</comment>
<dbReference type="Pfam" id="PF01265">
    <property type="entry name" value="Cyto_heme_lyase"/>
    <property type="match status" value="1"/>
</dbReference>
<dbReference type="GO" id="GO:0005743">
    <property type="term" value="C:mitochondrial inner membrane"/>
    <property type="evidence" value="ECO:0007669"/>
    <property type="project" value="UniProtKB-SubCell"/>
</dbReference>
<comment type="subcellular location">
    <subcellularLocation>
        <location evidence="1 10">Mitochondrion inner membrane</location>
    </subcellularLocation>
</comment>
<dbReference type="PANTHER" id="PTHR12743">
    <property type="entry name" value="CYTOCHROME C1 HEME LYASE"/>
    <property type="match status" value="1"/>
</dbReference>
<comment type="similarity">
    <text evidence="2 10">Belongs to the cytochrome c-type heme lyase family.</text>
</comment>
<dbReference type="PANTHER" id="PTHR12743:SF8">
    <property type="entry name" value="PROTEIN HRI1"/>
    <property type="match status" value="1"/>
</dbReference>
<keyword evidence="7 10" id="KW-0496">Mitochondrion</keyword>
<keyword evidence="6 10" id="KW-0408">Iron</keyword>
<reference evidence="13" key="2">
    <citation type="submission" date="2008-08" db="EMBL/GenBank/DDBJ databases">
        <authorList>
            <consortium name="Diatom Consortium"/>
            <person name="Grigoriev I."/>
            <person name="Grimwood J."/>
            <person name="Kuo A."/>
            <person name="Otillar R.P."/>
            <person name="Salamov A."/>
            <person name="Detter J.C."/>
            <person name="Lindquist E."/>
            <person name="Shapiro H."/>
            <person name="Lucas S."/>
            <person name="Glavina del Rio T."/>
            <person name="Pitluck S."/>
            <person name="Rokhsar D."/>
            <person name="Bowler C."/>
        </authorList>
    </citation>
    <scope>GENOME REANNOTATION</scope>
    <source>
        <strain evidence="13">CCAP 1055/1</strain>
    </source>
</reference>
<dbReference type="AlphaFoldDB" id="B7G6M9"/>
<dbReference type="GeneID" id="7203725"/>
<dbReference type="EMBL" id="CM000619">
    <property type="protein sequence ID" value="EEC45494.1"/>
    <property type="molecule type" value="Genomic_DNA"/>
</dbReference>
<evidence type="ECO:0000256" key="1">
    <source>
        <dbReference type="ARBA" id="ARBA00004273"/>
    </source>
</evidence>
<dbReference type="HOGENOM" id="CLU_541307_0_0_1"/>
<dbReference type="GO" id="GO:0004408">
    <property type="term" value="F:holocytochrome-c synthase activity"/>
    <property type="evidence" value="ECO:0007669"/>
    <property type="project" value="UniProtKB-EC"/>
</dbReference>
<dbReference type="STRING" id="556484.B7G6M9"/>
<protein>
    <recommendedName>
        <fullName evidence="10">Holocytochrome c-type synthase</fullName>
        <ecNumber evidence="10">4.4.1.17</ecNumber>
    </recommendedName>
</protein>
<evidence type="ECO:0000313" key="13">
    <source>
        <dbReference type="Proteomes" id="UP000000759"/>
    </source>
</evidence>
<keyword evidence="9 10" id="KW-0456">Lyase</keyword>
<evidence type="ECO:0000256" key="5">
    <source>
        <dbReference type="ARBA" id="ARBA00022792"/>
    </source>
</evidence>
<evidence type="ECO:0000256" key="10">
    <source>
        <dbReference type="RuleBase" id="RU363130"/>
    </source>
</evidence>
<feature type="region of interest" description="Disordered" evidence="11">
    <location>
        <begin position="1"/>
        <end position="54"/>
    </location>
</feature>
<evidence type="ECO:0000256" key="11">
    <source>
        <dbReference type="SAM" id="MobiDB-lite"/>
    </source>
</evidence>
<proteinExistence type="inferred from homology"/>
<evidence type="ECO:0000256" key="4">
    <source>
        <dbReference type="ARBA" id="ARBA00022723"/>
    </source>
</evidence>
<keyword evidence="4 10" id="KW-0479">Metal-binding</keyword>
<dbReference type="FunCoup" id="B7G6M9">
    <property type="interactions" value="82"/>
</dbReference>
<evidence type="ECO:0000256" key="3">
    <source>
        <dbReference type="ARBA" id="ARBA00022617"/>
    </source>
</evidence>
<dbReference type="InParanoid" id="B7G6M9"/>
<feature type="non-terminal residue" evidence="12">
    <location>
        <position position="1"/>
    </location>
</feature>
<sequence length="212" mass="23829">GCPVKHSEYNVYSQPIDPKNNMPKIANQLPAPGQSKELPTERVHSTIPKGGTDNSTWTYPSPQMFYNALARKGKLGDTDEDDIISVVALHNNMNEKTWQKVLEWEKVLCANSATLPKLLRFQGRPSDLSPKAAFKHYVLGHPMPYDRHDWTVLRADGTTVRYVIDYYHDDTKARDEASSALPELSDAEATPSLLVDVRPALDSPVQLYNRVL</sequence>
<evidence type="ECO:0000256" key="2">
    <source>
        <dbReference type="ARBA" id="ARBA00007255"/>
    </source>
</evidence>
<dbReference type="GO" id="GO:0046872">
    <property type="term" value="F:metal ion binding"/>
    <property type="evidence" value="ECO:0007669"/>
    <property type="project" value="UniProtKB-KW"/>
</dbReference>
<dbReference type="InterPro" id="IPR000511">
    <property type="entry name" value="Holocyt_c/c1_synthase"/>
</dbReference>
<evidence type="ECO:0000313" key="12">
    <source>
        <dbReference type="EMBL" id="EEC45494.1"/>
    </source>
</evidence>
<dbReference type="KEGG" id="pti:PHATRDRAFT_6437"/>
<comment type="catalytic activity">
    <reaction evidence="10">
        <text>holo-[cytochrome c] = apo-[cytochrome c] + heme b</text>
        <dbReference type="Rhea" id="RHEA:22648"/>
        <dbReference type="Rhea" id="RHEA-COMP:10725"/>
        <dbReference type="Rhea" id="RHEA-COMP:10726"/>
        <dbReference type="ChEBI" id="CHEBI:29950"/>
        <dbReference type="ChEBI" id="CHEBI:60344"/>
        <dbReference type="ChEBI" id="CHEBI:83739"/>
        <dbReference type="EC" id="4.4.1.17"/>
    </reaction>
</comment>